<dbReference type="PANTHER" id="PTHR35394:SF5">
    <property type="entry name" value="DUF3176 DOMAIN-CONTAINING PROTEIN"/>
    <property type="match status" value="1"/>
</dbReference>
<evidence type="ECO:0000256" key="1">
    <source>
        <dbReference type="SAM" id="MobiDB-lite"/>
    </source>
</evidence>
<gene>
    <name evidence="3" type="ORF">LLEC1_06483</name>
</gene>
<accession>A0A179IEV1</accession>
<sequence>MADNTPNSSTADDGLNSPITPALNQHIRRKPISSSQFNNLPIQQASLAHDASSISDTSSNRPYNAVGGEDTLDDEAASGSILKSSKYSSWPQPLAMWKWETVSLSTAFVAFVSIIVLLRVYEDKDLEEWKVPLSINAIVASLTAILKGSLGLPVANGISQLKWVWFMSKTRNLIDMDTYDKASRGTWGSVLFLATFLSKLQLSPLAAFGALLTLLTLLIDPFSQASVFVDSCTHKVYIHNLIPLTANYSISGGRPGAGYQYLDSGMEIAINVGLGQPPANSSDSIKSFVGCPTGNCTVSVSETGIFSTLTMCHKCLDVSNDIERHNLTFTTPPDGVGTYTKPAVYDNYTYQYGNRSSPSVFHQLIVGTGSSGPWKDNTTSAVPGFPLPFNITASSPWTTSNNAAQYRGRLWPEKNESKNTAIASLQGIGLVLDTQCNQLLSQCESHVLAFDCALQPCIKAFNASVSSGVYREDEIDRWYLHKSNEISAYEAALNQTYINGTLRDCAPSNRPSPSHPMAISNGAEYNFDKTYLWYPAECYHYMLQTSVMGIAQYLVPLVQKAQIGQDSSVVGDAWLKQFWNDGKLDMDRVETLLNGLALSMGAQMRKMSGRTGYLNGRIYNDTTHVPGYSVALRPCIRVRWKFLSYPATLLMAELAFFVAVVIMNWRSSWTGEWKSSSLPLILHNGRVQTMGEKDLREEAGHFQGRLMQEHDGDGRWRLLKSEGRRRNSVP</sequence>
<keyword evidence="2" id="KW-1133">Transmembrane helix</keyword>
<dbReference type="Proteomes" id="UP000243081">
    <property type="component" value="Unassembled WGS sequence"/>
</dbReference>
<dbReference type="OMA" id="NCTFPRF"/>
<dbReference type="PANTHER" id="PTHR35394">
    <property type="entry name" value="DUF3176 DOMAIN-CONTAINING PROTEIN"/>
    <property type="match status" value="1"/>
</dbReference>
<feature type="region of interest" description="Disordered" evidence="1">
    <location>
        <begin position="1"/>
        <end position="21"/>
    </location>
</feature>
<organism evidence="3 4">
    <name type="scientific">Cordyceps confragosa</name>
    <name type="common">Lecanicillium lecanii</name>
    <dbReference type="NCBI Taxonomy" id="2714763"/>
    <lineage>
        <taxon>Eukaryota</taxon>
        <taxon>Fungi</taxon>
        <taxon>Dikarya</taxon>
        <taxon>Ascomycota</taxon>
        <taxon>Pezizomycotina</taxon>
        <taxon>Sordariomycetes</taxon>
        <taxon>Hypocreomycetidae</taxon>
        <taxon>Hypocreales</taxon>
        <taxon>Cordycipitaceae</taxon>
        <taxon>Akanthomyces</taxon>
    </lineage>
</organism>
<feature type="region of interest" description="Disordered" evidence="1">
    <location>
        <begin position="50"/>
        <end position="70"/>
    </location>
</feature>
<proteinExistence type="predicted"/>
<comment type="caution">
    <text evidence="3">The sequence shown here is derived from an EMBL/GenBank/DDBJ whole genome shotgun (WGS) entry which is preliminary data.</text>
</comment>
<dbReference type="Pfam" id="PF11374">
    <property type="entry name" value="DUF3176"/>
    <property type="match status" value="1"/>
</dbReference>
<keyword evidence="2" id="KW-0812">Transmembrane</keyword>
<reference evidence="3 4" key="1">
    <citation type="submission" date="2016-03" db="EMBL/GenBank/DDBJ databases">
        <title>Fine-scale spatial genetic structure of a fungal parasite of coffee scale insects.</title>
        <authorList>
            <person name="Jackson D."/>
            <person name="Zemenick K.A."/>
            <person name="Malloure B."/>
            <person name="Quandt C.A."/>
            <person name="James T.Y."/>
        </authorList>
    </citation>
    <scope>NUCLEOTIDE SEQUENCE [LARGE SCALE GENOMIC DNA]</scope>
    <source>
        <strain evidence="3 4">UM487</strain>
    </source>
</reference>
<protein>
    <submittedName>
        <fullName evidence="3">Uncharacterized protein</fullName>
    </submittedName>
</protein>
<keyword evidence="2" id="KW-0472">Membrane</keyword>
<evidence type="ECO:0000313" key="4">
    <source>
        <dbReference type="Proteomes" id="UP000243081"/>
    </source>
</evidence>
<dbReference type="OrthoDB" id="4868042at2759"/>
<evidence type="ECO:0000313" key="3">
    <source>
        <dbReference type="EMBL" id="OAR01156.1"/>
    </source>
</evidence>
<dbReference type="AlphaFoldDB" id="A0A179IEV1"/>
<feature type="transmembrane region" description="Helical" evidence="2">
    <location>
        <begin position="642"/>
        <end position="665"/>
    </location>
</feature>
<feature type="compositionally biased region" description="Polar residues" evidence="1">
    <location>
        <begin position="50"/>
        <end position="62"/>
    </location>
</feature>
<dbReference type="EMBL" id="LUKN01001335">
    <property type="protein sequence ID" value="OAR01156.1"/>
    <property type="molecule type" value="Genomic_DNA"/>
</dbReference>
<dbReference type="InterPro" id="IPR021514">
    <property type="entry name" value="DUF3176"/>
</dbReference>
<name>A0A179IEV1_CORDF</name>
<keyword evidence="4" id="KW-1185">Reference proteome</keyword>
<evidence type="ECO:0000256" key="2">
    <source>
        <dbReference type="SAM" id="Phobius"/>
    </source>
</evidence>